<dbReference type="AlphaFoldDB" id="A0A4Z0A4K7"/>
<dbReference type="PANTHER" id="PTHR43975">
    <property type="entry name" value="ZGC:101858"/>
    <property type="match status" value="1"/>
</dbReference>
<protein>
    <recommendedName>
        <fullName evidence="4">NAD(P)-binding protein</fullName>
    </recommendedName>
</protein>
<dbReference type="Pfam" id="PF00106">
    <property type="entry name" value="adh_short"/>
    <property type="match status" value="1"/>
</dbReference>
<gene>
    <name evidence="2" type="ORF">EWM64_g2669</name>
</gene>
<dbReference type="CDD" id="cd05233">
    <property type="entry name" value="SDR_c"/>
    <property type="match status" value="1"/>
</dbReference>
<dbReference type="OrthoDB" id="1933717at2759"/>
<evidence type="ECO:0000256" key="1">
    <source>
        <dbReference type="ARBA" id="ARBA00022857"/>
    </source>
</evidence>
<dbReference type="STRING" id="135208.A0A4Z0A4K7"/>
<dbReference type="Gene3D" id="3.40.50.720">
    <property type="entry name" value="NAD(P)-binding Rossmann-like Domain"/>
    <property type="match status" value="1"/>
</dbReference>
<organism evidence="2 3">
    <name type="scientific">Hericium alpestre</name>
    <dbReference type="NCBI Taxonomy" id="135208"/>
    <lineage>
        <taxon>Eukaryota</taxon>
        <taxon>Fungi</taxon>
        <taxon>Dikarya</taxon>
        <taxon>Basidiomycota</taxon>
        <taxon>Agaricomycotina</taxon>
        <taxon>Agaricomycetes</taxon>
        <taxon>Russulales</taxon>
        <taxon>Hericiaceae</taxon>
        <taxon>Hericium</taxon>
    </lineage>
</organism>
<name>A0A4Z0A4K7_9AGAM</name>
<dbReference type="InterPro" id="IPR020904">
    <property type="entry name" value="Sc_DH/Rdtase_CS"/>
</dbReference>
<dbReference type="InterPro" id="IPR002347">
    <property type="entry name" value="SDR_fam"/>
</dbReference>
<evidence type="ECO:0000313" key="2">
    <source>
        <dbReference type="EMBL" id="TFY81344.1"/>
    </source>
</evidence>
<reference evidence="2 3" key="1">
    <citation type="submission" date="2019-02" db="EMBL/GenBank/DDBJ databases">
        <title>Genome sequencing of the rare red list fungi Hericium alpestre (H. flagellum).</title>
        <authorList>
            <person name="Buettner E."/>
            <person name="Kellner H."/>
        </authorList>
    </citation>
    <scope>NUCLEOTIDE SEQUENCE [LARGE SCALE GENOMIC DNA]</scope>
    <source>
        <strain evidence="2 3">DSM 108284</strain>
    </source>
</reference>
<dbReference type="EMBL" id="SFCI01000222">
    <property type="protein sequence ID" value="TFY81344.1"/>
    <property type="molecule type" value="Genomic_DNA"/>
</dbReference>
<evidence type="ECO:0000313" key="3">
    <source>
        <dbReference type="Proteomes" id="UP000298061"/>
    </source>
</evidence>
<dbReference type="PROSITE" id="PS00061">
    <property type="entry name" value="ADH_SHORT"/>
    <property type="match status" value="1"/>
</dbReference>
<proteinExistence type="predicted"/>
<keyword evidence="3" id="KW-1185">Reference proteome</keyword>
<keyword evidence="1" id="KW-0521">NADP</keyword>
<accession>A0A4Z0A4K7</accession>
<dbReference type="PRINTS" id="PR00081">
    <property type="entry name" value="GDHRDH"/>
</dbReference>
<dbReference type="Proteomes" id="UP000298061">
    <property type="component" value="Unassembled WGS sequence"/>
</dbReference>
<dbReference type="PANTHER" id="PTHR43975:SF2">
    <property type="entry name" value="EG:BACR7A4.14 PROTEIN-RELATED"/>
    <property type="match status" value="1"/>
</dbReference>
<dbReference type="InterPro" id="IPR036291">
    <property type="entry name" value="NAD(P)-bd_dom_sf"/>
</dbReference>
<dbReference type="SUPFAM" id="SSF51735">
    <property type="entry name" value="NAD(P)-binding Rossmann-fold domains"/>
    <property type="match status" value="1"/>
</dbReference>
<evidence type="ECO:0008006" key="4">
    <source>
        <dbReference type="Google" id="ProtNLM"/>
    </source>
</evidence>
<sequence>MSDLAEYIVDAELPVTERFDVYPEIDPTKHFVDKTSKGKVFLITGVSRGIGKELAISYAEAGASLIFCSRTPKTLEEVKQEVLRTDLATEVVSVVTDVIEVKQVEALVKAGVDRFGRLDMAIANAEKLTDRDARRHSLLMMSASGMIYRICILSALGEQDPFAWWSVLEVNLRGTHSLAHFTLPHLAKTNGYFVAILSLGSQLLVPNGSAYVISKRGVNRLIEFVALEHPNVKAFALHPGVVLTEMNIQSGFKPVHAIGLLVATTVYLTSGNAD</sequence>
<comment type="caution">
    <text evidence="2">The sequence shown here is derived from an EMBL/GenBank/DDBJ whole genome shotgun (WGS) entry which is preliminary data.</text>
</comment>